<dbReference type="Proteomes" id="UP000203302">
    <property type="component" value="Segment"/>
</dbReference>
<organism evidence="1 2">
    <name type="scientific">Erwinia phage vB_EamM_Huxley</name>
    <dbReference type="NCBI Taxonomy" id="1883373"/>
    <lineage>
        <taxon>Viruses</taxon>
        <taxon>Duplodnaviria</taxon>
        <taxon>Heunggongvirae</taxon>
        <taxon>Uroviricota</taxon>
        <taxon>Caudoviricetes</taxon>
        <taxon>Chimalliviridae</taxon>
        <taxon>Machinavirus</taxon>
        <taxon>Machinavirus machina</taxon>
    </lineage>
</organism>
<evidence type="ECO:0000313" key="2">
    <source>
        <dbReference type="Proteomes" id="UP000203302"/>
    </source>
</evidence>
<evidence type="ECO:0000313" key="1">
    <source>
        <dbReference type="EMBL" id="ANZ49102.1"/>
    </source>
</evidence>
<dbReference type="GeneID" id="29069142"/>
<protein>
    <submittedName>
        <fullName evidence="1">Uncharacterized protein</fullName>
    </submittedName>
</protein>
<dbReference type="OrthoDB" id="30919at10239"/>
<sequence length="344" mass="37895">MVTGSAEPKSQPSQKKLTCISGPLRGLGTTFVRFVFFFQLPGGIGGNKTGKALAGEKPLTTTEAVKTEVKAGVVMFTILRKINGNRTPTEHESPTLGDTKSQVFKDAMSLLTESNNVHNCMDSGMDAKPWINGKPKPIEEWVERFKKAYGATDSDNQELVSLVSELAPGMFDKANARFASDFGQLEEAFLKDTGQTIIWKCPNGLPIDIQFQNIPRQSVETLHTTLDFIEADELKFAVFNSKALWDGYNSAELFGGEATEISSVELQHVYFDDTAMPQEAVLKANRRGTRTMEQVIGVLAYGSSEQPDPTTGNVPVTVMTYEFIYQGDEVYITNRHGKTVDSIR</sequence>
<gene>
    <name evidence="1" type="ORF">HUXLEY_20</name>
</gene>
<proteinExistence type="predicted"/>
<dbReference type="EMBL" id="KX397368">
    <property type="protein sequence ID" value="ANZ49102.1"/>
    <property type="molecule type" value="Genomic_DNA"/>
</dbReference>
<accession>A0A1B2ICZ6</accession>
<dbReference type="RefSeq" id="YP_009292988.1">
    <property type="nucleotide sequence ID" value="NC_031127.1"/>
</dbReference>
<dbReference type="KEGG" id="vg:29069142"/>
<reference evidence="2" key="1">
    <citation type="submission" date="2016-06" db="EMBL/GenBank/DDBJ databases">
        <authorList>
            <person name="Berg J.A."/>
            <person name="Grossarth S.E."/>
            <person name="Jarvis T.M."/>
            <person name="Merrill B.D."/>
            <person name="Breakwell D.P."/>
            <person name="Hope S."/>
            <person name="Grose J.H."/>
        </authorList>
    </citation>
    <scope>NUCLEOTIDE SEQUENCE [LARGE SCALE GENOMIC DNA]</scope>
</reference>
<name>A0A1B2ICZ6_9CAUD</name>